<protein>
    <submittedName>
        <fullName evidence="5">Protein EVI2B</fullName>
    </submittedName>
</protein>
<dbReference type="OrthoDB" id="9451284at2759"/>
<evidence type="ECO:0000256" key="1">
    <source>
        <dbReference type="SAM" id="MobiDB-lite"/>
    </source>
</evidence>
<feature type="transmembrane region" description="Helical" evidence="2">
    <location>
        <begin position="85"/>
        <end position="108"/>
    </location>
</feature>
<dbReference type="GeneID" id="110075490"/>
<feature type="chain" id="PRO_5045665610" evidence="3">
    <location>
        <begin position="22"/>
        <end position="290"/>
    </location>
</feature>
<feature type="signal peptide" evidence="3">
    <location>
        <begin position="1"/>
        <end position="21"/>
    </location>
</feature>
<feature type="compositionally biased region" description="Pro residues" evidence="1">
    <location>
        <begin position="279"/>
        <end position="290"/>
    </location>
</feature>
<keyword evidence="2" id="KW-0812">Transmembrane</keyword>
<dbReference type="GO" id="GO:2000035">
    <property type="term" value="P:regulation of stem cell division"/>
    <property type="evidence" value="ECO:0007669"/>
    <property type="project" value="TreeGrafter"/>
</dbReference>
<dbReference type="PANTHER" id="PTHR15384:SF0">
    <property type="entry name" value="PROTEIN EVI2B"/>
    <property type="match status" value="1"/>
</dbReference>
<feature type="region of interest" description="Disordered" evidence="1">
    <location>
        <begin position="167"/>
        <end position="290"/>
    </location>
</feature>
<dbReference type="PANTHER" id="PTHR15384">
    <property type="entry name" value="PROTEIN EVI2B"/>
    <property type="match status" value="1"/>
</dbReference>
<evidence type="ECO:0000256" key="2">
    <source>
        <dbReference type="SAM" id="Phobius"/>
    </source>
</evidence>
<dbReference type="AlphaFoldDB" id="A0A6J0T1G6"/>
<proteinExistence type="predicted"/>
<feature type="compositionally biased region" description="Polar residues" evidence="1">
    <location>
        <begin position="188"/>
        <end position="212"/>
    </location>
</feature>
<sequence>METHPALLLVLWAQLPRNIISAETKGLPASTPPPAKLPITRADIWTQPWTPPPSESDSVKNNRELFTTEPSHPRTEAPASHDGHLIAAVIIGVTLIVMIVVIVGIFLWRRWKRAASPLPHWAGRSPFADGDLPDVSAEKESGQGPKRVSVLSLLPWKLNKDTELLENAEGPSSASEQNLELPPGPPGSQETESCPTTTGNSDSSASMQTTLSEEPIGLVEVPLQQDAPGPLDPPPPPNGLGEIHGDLCPNPSESLSPQPITDAHCPVPLDPSYQIPEEALPPPPEDLLFN</sequence>
<dbReference type="RefSeq" id="XP_020642472.2">
    <property type="nucleotide sequence ID" value="XM_020786813.2"/>
</dbReference>
<keyword evidence="2" id="KW-0472">Membrane</keyword>
<dbReference type="InParanoid" id="A0A6J0T1G6"/>
<gene>
    <name evidence="5" type="primary">EVI2B</name>
</gene>
<keyword evidence="3" id="KW-0732">Signal</keyword>
<evidence type="ECO:0000313" key="4">
    <source>
        <dbReference type="Proteomes" id="UP001652642"/>
    </source>
</evidence>
<name>A0A6J0T1G6_9SAUR</name>
<keyword evidence="2" id="KW-1133">Transmembrane helix</keyword>
<reference evidence="5" key="1">
    <citation type="submission" date="2025-08" db="UniProtKB">
        <authorList>
            <consortium name="RefSeq"/>
        </authorList>
    </citation>
    <scope>IDENTIFICATION</scope>
</reference>
<dbReference type="KEGG" id="pvt:110075490"/>
<evidence type="ECO:0000256" key="3">
    <source>
        <dbReference type="SAM" id="SignalP"/>
    </source>
</evidence>
<dbReference type="CTD" id="2124"/>
<dbReference type="GO" id="GO:0045660">
    <property type="term" value="P:positive regulation of neutrophil differentiation"/>
    <property type="evidence" value="ECO:0007669"/>
    <property type="project" value="TreeGrafter"/>
</dbReference>
<dbReference type="InterPro" id="IPR033239">
    <property type="entry name" value="EVI2B"/>
</dbReference>
<keyword evidence="4" id="KW-1185">Reference proteome</keyword>
<evidence type="ECO:0000313" key="5">
    <source>
        <dbReference type="RefSeq" id="XP_020642472.2"/>
    </source>
</evidence>
<dbReference type="Proteomes" id="UP001652642">
    <property type="component" value="Chromosome 7"/>
</dbReference>
<accession>A0A6J0T1G6</accession>
<organism evidence="4 5">
    <name type="scientific">Pogona vitticeps</name>
    <name type="common">central bearded dragon</name>
    <dbReference type="NCBI Taxonomy" id="103695"/>
    <lineage>
        <taxon>Eukaryota</taxon>
        <taxon>Metazoa</taxon>
        <taxon>Chordata</taxon>
        <taxon>Craniata</taxon>
        <taxon>Vertebrata</taxon>
        <taxon>Euteleostomi</taxon>
        <taxon>Lepidosauria</taxon>
        <taxon>Squamata</taxon>
        <taxon>Bifurcata</taxon>
        <taxon>Unidentata</taxon>
        <taxon>Episquamata</taxon>
        <taxon>Toxicofera</taxon>
        <taxon>Iguania</taxon>
        <taxon>Acrodonta</taxon>
        <taxon>Agamidae</taxon>
        <taxon>Amphibolurinae</taxon>
        <taxon>Pogona</taxon>
    </lineage>
</organism>